<dbReference type="Proteomes" id="UP000199615">
    <property type="component" value="Unassembled WGS sequence"/>
</dbReference>
<dbReference type="SUPFAM" id="SSF100950">
    <property type="entry name" value="NagB/RpiA/CoA transferase-like"/>
    <property type="match status" value="1"/>
</dbReference>
<dbReference type="OrthoDB" id="9777193at2"/>
<sequence>MGDIVSLEQLAAQVRDGMTVALSSDHAGVAMAATAAILANRPNNLHLVCVPISGIQADMLIGEGLVGTLETSAVTLGEAGGAPRFADGIRNRAFTMKDATCPAILAGLVAGQKGVPFMPIRGIIGSDLLKSRPDWKIIDNPFAEDDPIVVVSAIRPDVALFHAPEADRFGNVRIGRQAELAAMAYAAKTTLVTVERIVETSLLADERSAAGVLPALYVGAIAEAKNGAWPLGLAGEYVTDSAEVARYARMARSAEGFAAYMKGFAQRFEAVA</sequence>
<dbReference type="RefSeq" id="WP_092682012.1">
    <property type="nucleotide sequence ID" value="NZ_FODT01000002.1"/>
</dbReference>
<protein>
    <submittedName>
        <fullName evidence="1">Glutaconate CoA-transferase subunit A</fullName>
    </submittedName>
</protein>
<accession>A0A1H8NP95</accession>
<proteinExistence type="predicted"/>
<evidence type="ECO:0000313" key="2">
    <source>
        <dbReference type="Proteomes" id="UP000199615"/>
    </source>
</evidence>
<keyword evidence="1" id="KW-0808">Transferase</keyword>
<dbReference type="Gene3D" id="3.30.30.40">
    <property type="match status" value="1"/>
</dbReference>
<name>A0A1H8NP95_9BRAD</name>
<dbReference type="AlphaFoldDB" id="A0A1H8NP95"/>
<dbReference type="InterPro" id="IPR037171">
    <property type="entry name" value="NagB/RpiA_transferase-like"/>
</dbReference>
<dbReference type="GO" id="GO:0008410">
    <property type="term" value="F:CoA-transferase activity"/>
    <property type="evidence" value="ECO:0007669"/>
    <property type="project" value="InterPro"/>
</dbReference>
<organism evidence="1 2">
    <name type="scientific">Rhodopseudomonas pseudopalustris</name>
    <dbReference type="NCBI Taxonomy" id="1513892"/>
    <lineage>
        <taxon>Bacteria</taxon>
        <taxon>Pseudomonadati</taxon>
        <taxon>Pseudomonadota</taxon>
        <taxon>Alphaproteobacteria</taxon>
        <taxon>Hyphomicrobiales</taxon>
        <taxon>Nitrobacteraceae</taxon>
        <taxon>Rhodopseudomonas</taxon>
    </lineage>
</organism>
<dbReference type="EMBL" id="FODT01000002">
    <property type="protein sequence ID" value="SEO31430.1"/>
    <property type="molecule type" value="Genomic_DNA"/>
</dbReference>
<dbReference type="Gene3D" id="3.40.1080.10">
    <property type="entry name" value="Glutaconate Coenzyme A-transferase"/>
    <property type="match status" value="1"/>
</dbReference>
<evidence type="ECO:0000313" key="1">
    <source>
        <dbReference type="EMBL" id="SEO31430.1"/>
    </source>
</evidence>
<dbReference type="SMART" id="SM00882">
    <property type="entry name" value="CoA_trans"/>
    <property type="match status" value="1"/>
</dbReference>
<reference evidence="2" key="1">
    <citation type="submission" date="2016-10" db="EMBL/GenBank/DDBJ databases">
        <authorList>
            <person name="Varghese N."/>
            <person name="Submissions S."/>
        </authorList>
    </citation>
    <scope>NUCLEOTIDE SEQUENCE [LARGE SCALE GENOMIC DNA]</scope>
    <source>
        <strain evidence="2">DSM 123</strain>
    </source>
</reference>
<keyword evidence="2" id="KW-1185">Reference proteome</keyword>
<dbReference type="InterPro" id="IPR004165">
    <property type="entry name" value="CoA_trans_fam_I"/>
</dbReference>
<gene>
    <name evidence="1" type="ORF">SAMN05444123_102211</name>
</gene>
<dbReference type="Pfam" id="PF01144">
    <property type="entry name" value="CoA_trans"/>
    <property type="match status" value="1"/>
</dbReference>